<feature type="transmembrane region" description="Helical" evidence="1">
    <location>
        <begin position="285"/>
        <end position="303"/>
    </location>
</feature>
<evidence type="ECO:0000313" key="2">
    <source>
        <dbReference type="EMBL" id="SVB97124.1"/>
    </source>
</evidence>
<feature type="non-terminal residue" evidence="2">
    <location>
        <position position="448"/>
    </location>
</feature>
<feature type="transmembrane region" description="Helical" evidence="1">
    <location>
        <begin position="156"/>
        <end position="178"/>
    </location>
</feature>
<feature type="non-terminal residue" evidence="2">
    <location>
        <position position="1"/>
    </location>
</feature>
<organism evidence="2">
    <name type="scientific">marine metagenome</name>
    <dbReference type="NCBI Taxonomy" id="408172"/>
    <lineage>
        <taxon>unclassified sequences</taxon>
        <taxon>metagenomes</taxon>
        <taxon>ecological metagenomes</taxon>
    </lineage>
</organism>
<accession>A0A382IBM3</accession>
<dbReference type="PANTHER" id="PTHR16214:SF3">
    <property type="entry name" value="TRANSMEMBRANE PROTEIN 260"/>
    <property type="match status" value="1"/>
</dbReference>
<gene>
    <name evidence="2" type="ORF">METZ01_LOCUS249978</name>
</gene>
<dbReference type="EMBL" id="UINC01066425">
    <property type="protein sequence ID" value="SVB97124.1"/>
    <property type="molecule type" value="Genomic_DNA"/>
</dbReference>
<keyword evidence="1" id="KW-0472">Membrane</keyword>
<feature type="transmembrane region" description="Helical" evidence="1">
    <location>
        <begin position="56"/>
        <end position="75"/>
    </location>
</feature>
<name>A0A382IBM3_9ZZZZ</name>
<dbReference type="AlphaFoldDB" id="A0A382IBM3"/>
<feature type="transmembrane region" description="Helical" evidence="1">
    <location>
        <begin position="133"/>
        <end position="149"/>
    </location>
</feature>
<reference evidence="2" key="1">
    <citation type="submission" date="2018-05" db="EMBL/GenBank/DDBJ databases">
        <authorList>
            <person name="Lanie J.A."/>
            <person name="Ng W.-L."/>
            <person name="Kazmierczak K.M."/>
            <person name="Andrzejewski T.M."/>
            <person name="Davidsen T.M."/>
            <person name="Wayne K.J."/>
            <person name="Tettelin H."/>
            <person name="Glass J.I."/>
            <person name="Rusch D."/>
            <person name="Podicherti R."/>
            <person name="Tsui H.-C.T."/>
            <person name="Winkler M.E."/>
        </authorList>
    </citation>
    <scope>NUCLEOTIDE SEQUENCE</scope>
</reference>
<keyword evidence="1" id="KW-1133">Transmembrane helix</keyword>
<dbReference type="InterPro" id="IPR052724">
    <property type="entry name" value="GT117_domain-containing"/>
</dbReference>
<dbReference type="Pfam" id="PF11028">
    <property type="entry name" value="TMEM260-like"/>
    <property type="match status" value="1"/>
</dbReference>
<feature type="transmembrane region" description="Helical" evidence="1">
    <location>
        <begin position="259"/>
        <end position="278"/>
    </location>
</feature>
<feature type="transmembrane region" description="Helical" evidence="1">
    <location>
        <begin position="348"/>
        <end position="369"/>
    </location>
</feature>
<keyword evidence="1" id="KW-0812">Transmembrane</keyword>
<dbReference type="PANTHER" id="PTHR16214">
    <property type="entry name" value="TRANSMEMBRANE PROTEIN 260"/>
    <property type="match status" value="1"/>
</dbReference>
<proteinExistence type="predicted"/>
<sequence length="448" mass="50664">SIFYWEGTRHGTGNDRWLFFIAYFFGLGGGLHLLCLLTIPALIILAWFGDKDLRRLILVMAGAGIQGLIVLTAFAENPASARLIALLAAAAAAIFYTYIWNSHSHYRQTLQYLVGAGLAVLVARLVFGPGTQMKVVVALCAAGILYHLFKTDRRALGLMVGTVILFGIGYSTYVALLIRSGLDPGIDMNNPENLTNFFAFLNREQYGTDSQLLGMLTERSSRSYQLWHQQMKYFFQQWPFPFLERDHIFRWATEDAPHVISISLVPMVAGLGGLLWHGKRDWRRFLAVLTMFVIMGLGLSLYLNMPDPQPRERHYVFGGMFLAWTLWMGLGWTALVDTIRRQFSLPTNAISAISVVGLLLPLGVGAKLYHEMDRTDDFIAYDYAYNLLQSCDPNSLLFTNGDNDTFPLWYMQEVEGIRTDVRVVNLSLLNTGWYIKQLRDREPKVAMS</sequence>
<protein>
    <submittedName>
        <fullName evidence="2">Uncharacterized protein</fullName>
    </submittedName>
</protein>
<evidence type="ECO:0000256" key="1">
    <source>
        <dbReference type="SAM" id="Phobius"/>
    </source>
</evidence>
<dbReference type="InterPro" id="IPR021280">
    <property type="entry name" value="TMEM260-like"/>
</dbReference>
<feature type="transmembrane region" description="Helical" evidence="1">
    <location>
        <begin position="110"/>
        <end position="127"/>
    </location>
</feature>
<feature type="transmembrane region" description="Helical" evidence="1">
    <location>
        <begin position="315"/>
        <end position="336"/>
    </location>
</feature>
<feature type="transmembrane region" description="Helical" evidence="1">
    <location>
        <begin position="81"/>
        <end position="98"/>
    </location>
</feature>
<feature type="transmembrane region" description="Helical" evidence="1">
    <location>
        <begin position="20"/>
        <end position="49"/>
    </location>
</feature>